<dbReference type="Gene3D" id="3.40.50.720">
    <property type="entry name" value="NAD(P)-binding Rossmann-like Domain"/>
    <property type="match status" value="1"/>
</dbReference>
<feature type="non-terminal residue" evidence="6">
    <location>
        <position position="1"/>
    </location>
</feature>
<dbReference type="PROSITE" id="PS50075">
    <property type="entry name" value="CARRIER"/>
    <property type="match status" value="1"/>
</dbReference>
<keyword evidence="3" id="KW-0597">Phosphoprotein</keyword>
<dbReference type="InterPro" id="IPR049490">
    <property type="entry name" value="C883_1060-like_KR_N"/>
</dbReference>
<dbReference type="Pfam" id="PF21394">
    <property type="entry name" value="Beta-ketacyl_N"/>
    <property type="match status" value="1"/>
</dbReference>
<evidence type="ECO:0000256" key="4">
    <source>
        <dbReference type="SAM" id="Phobius"/>
    </source>
</evidence>
<dbReference type="EMBL" id="NMQE01000562">
    <property type="protein sequence ID" value="PMB19878.1"/>
    <property type="molecule type" value="Genomic_DNA"/>
</dbReference>
<evidence type="ECO:0000256" key="1">
    <source>
        <dbReference type="ARBA" id="ARBA00001957"/>
    </source>
</evidence>
<gene>
    <name evidence="6" type="ORF">CEN46_17610</name>
</gene>
<dbReference type="FunFam" id="1.10.1200.10:FF:000005">
    <property type="entry name" value="Nonribosomal peptide synthetase 1"/>
    <property type="match status" value="1"/>
</dbReference>
<evidence type="ECO:0000313" key="6">
    <source>
        <dbReference type="EMBL" id="PMB19878.1"/>
    </source>
</evidence>
<dbReference type="InterPro" id="IPR057326">
    <property type="entry name" value="KR_dom"/>
</dbReference>
<dbReference type="GO" id="GO:0031177">
    <property type="term" value="F:phosphopantetheine binding"/>
    <property type="evidence" value="ECO:0007669"/>
    <property type="project" value="InterPro"/>
</dbReference>
<dbReference type="Proteomes" id="UP000235081">
    <property type="component" value="Unassembled WGS sequence"/>
</dbReference>
<dbReference type="InterPro" id="IPR036736">
    <property type="entry name" value="ACP-like_sf"/>
</dbReference>
<dbReference type="SMART" id="SM00822">
    <property type="entry name" value="PKS_KR"/>
    <property type="match status" value="1"/>
</dbReference>
<keyword evidence="4" id="KW-0812">Transmembrane</keyword>
<dbReference type="InterPro" id="IPR006162">
    <property type="entry name" value="Ppantetheine_attach_site"/>
</dbReference>
<keyword evidence="4" id="KW-1133">Transmembrane helix</keyword>
<dbReference type="GO" id="GO:0006633">
    <property type="term" value="P:fatty acid biosynthetic process"/>
    <property type="evidence" value="ECO:0007669"/>
    <property type="project" value="TreeGrafter"/>
</dbReference>
<dbReference type="PROSITE" id="PS00012">
    <property type="entry name" value="PHOSPHOPANTETHEINE"/>
    <property type="match status" value="1"/>
</dbReference>
<proteinExistence type="predicted"/>
<reference evidence="6 7" key="1">
    <citation type="submission" date="2017-07" db="EMBL/GenBank/DDBJ databases">
        <title>Genomes of Fischerella (Mastigocladus) sp. strains.</title>
        <authorList>
            <person name="Miller S.R."/>
        </authorList>
    </citation>
    <scope>NUCLEOTIDE SEQUENCE [LARGE SCALE GENOMIC DNA]</scope>
    <source>
        <strain evidence="6 7">CCMEE 5318</strain>
    </source>
</reference>
<feature type="domain" description="Carrier" evidence="5">
    <location>
        <begin position="556"/>
        <end position="631"/>
    </location>
</feature>
<organism evidence="6 7">
    <name type="scientific">Fischerella thermalis CCMEE 5318</name>
    <dbReference type="NCBI Taxonomy" id="2019666"/>
    <lineage>
        <taxon>Bacteria</taxon>
        <taxon>Bacillati</taxon>
        <taxon>Cyanobacteriota</taxon>
        <taxon>Cyanophyceae</taxon>
        <taxon>Nostocales</taxon>
        <taxon>Hapalosiphonaceae</taxon>
        <taxon>Fischerella</taxon>
    </lineage>
</organism>
<dbReference type="Pfam" id="PF08659">
    <property type="entry name" value="KR"/>
    <property type="match status" value="1"/>
</dbReference>
<dbReference type="AlphaFoldDB" id="A0A2N6LB73"/>
<dbReference type="CDD" id="cd08953">
    <property type="entry name" value="KR_2_SDR_x"/>
    <property type="match status" value="1"/>
</dbReference>
<dbReference type="Pfam" id="PF00550">
    <property type="entry name" value="PP-binding"/>
    <property type="match status" value="1"/>
</dbReference>
<keyword evidence="2" id="KW-0596">Phosphopantetheine</keyword>
<evidence type="ECO:0000256" key="3">
    <source>
        <dbReference type="ARBA" id="ARBA00022553"/>
    </source>
</evidence>
<comment type="cofactor">
    <cofactor evidence="1">
        <name>pantetheine 4'-phosphate</name>
        <dbReference type="ChEBI" id="CHEBI:47942"/>
    </cofactor>
</comment>
<dbReference type="InterPro" id="IPR050091">
    <property type="entry name" value="PKS_NRPS_Biosynth_Enz"/>
</dbReference>
<dbReference type="SMART" id="SM00823">
    <property type="entry name" value="PKS_PP"/>
    <property type="match status" value="1"/>
</dbReference>
<name>A0A2N6LB73_9CYAN</name>
<keyword evidence="4" id="KW-0472">Membrane</keyword>
<comment type="caution">
    <text evidence="6">The sequence shown here is derived from an EMBL/GenBank/DDBJ whole genome shotgun (WGS) entry which is preliminary data.</text>
</comment>
<dbReference type="GO" id="GO:0004312">
    <property type="term" value="F:fatty acid synthase activity"/>
    <property type="evidence" value="ECO:0007669"/>
    <property type="project" value="TreeGrafter"/>
</dbReference>
<dbReference type="SUPFAM" id="SSF47336">
    <property type="entry name" value="ACP-like"/>
    <property type="match status" value="1"/>
</dbReference>
<protein>
    <submittedName>
        <fullName evidence="6">Polyketide synthase</fullName>
    </submittedName>
</protein>
<dbReference type="SUPFAM" id="SSF51735">
    <property type="entry name" value="NAD(P)-binding Rossmann-fold domains"/>
    <property type="match status" value="2"/>
</dbReference>
<dbReference type="InterPro" id="IPR009081">
    <property type="entry name" value="PP-bd_ACP"/>
</dbReference>
<evidence type="ECO:0000256" key="2">
    <source>
        <dbReference type="ARBA" id="ARBA00022450"/>
    </source>
</evidence>
<dbReference type="InterPro" id="IPR020806">
    <property type="entry name" value="PKS_PP-bd"/>
</dbReference>
<dbReference type="InterPro" id="IPR036291">
    <property type="entry name" value="NAD(P)-bd_dom_sf"/>
</dbReference>
<sequence length="666" mass="75361">QKQEQDNRHTPVALAKKTDIADWFYIPFWKPSLPPVQLEHQELESQKSCTLVFIDECGLGSKLVKGLETQNQDVITVEVGENFTVLSESQYTINPEKNHDYDILIQELFKQNKLPKKIVHLWSVTPNSDEELEIEKIEQAQTKGFYSLLFLTQALGRQEITDEVQITVISNKLQPVTGSEELCPEKATLLGPIKVISQEYSNLNCRSIDVILPEHGSWQEEKLVEQLLAELKVPDSEKAIAYRGTNRWVQTFEPVRFEKAKIEKPRLREKGVYLITGGLGGIGLVLAEYLARTVQAKLILVGRSALPKKDEWEQWLATHDEADSTSYKIHKVQELEHLGAEVLVVSADVSNIEQMQGIIAQAQQQFGQLNGVIHAAGIVQGKSFEAIENISKTDCEQQFKSKVHGVLVLEKILGNRELDFCLLFSSLSSVLGGLGFIAYSAANIFMDAFVYQHNQTYPASWSSISWDGWQIEKLIEQTTAVGESLTELAIKSEEGVKAFERILNYGIFNHIVISTGELQARIKQWVKLESLQQEAESQHNNLSVHSRPNLQNPYVVPSNEIEQKLANIWQEILGIKNVGLHDNFFELGGDSLLIIQVRSKILKTLNKNLSIADLFEYSTISTLAEYISGKQIEEPIFQQADERASRKEAAMQEKRQLMKQRRKIDV</sequence>
<feature type="transmembrane region" description="Helical" evidence="4">
    <location>
        <begin position="271"/>
        <end position="291"/>
    </location>
</feature>
<accession>A0A2N6LB73</accession>
<dbReference type="PANTHER" id="PTHR43775:SF37">
    <property type="entry name" value="SI:DKEY-61P9.11"/>
    <property type="match status" value="1"/>
</dbReference>
<dbReference type="InterPro" id="IPR013968">
    <property type="entry name" value="PKS_KR"/>
</dbReference>
<evidence type="ECO:0000259" key="5">
    <source>
        <dbReference type="PROSITE" id="PS50075"/>
    </source>
</evidence>
<dbReference type="Gene3D" id="1.10.1200.10">
    <property type="entry name" value="ACP-like"/>
    <property type="match status" value="1"/>
</dbReference>
<dbReference type="PANTHER" id="PTHR43775">
    <property type="entry name" value="FATTY ACID SYNTHASE"/>
    <property type="match status" value="1"/>
</dbReference>
<evidence type="ECO:0000313" key="7">
    <source>
        <dbReference type="Proteomes" id="UP000235081"/>
    </source>
</evidence>